<proteinExistence type="predicted"/>
<keyword evidence="3" id="KW-1185">Reference proteome</keyword>
<keyword evidence="1" id="KW-0812">Transmembrane</keyword>
<dbReference type="RefSeq" id="WP_354662385.1">
    <property type="nucleotide sequence ID" value="NZ_JBEXAC010000002.1"/>
</dbReference>
<reference evidence="2 3" key="1">
    <citation type="submission" date="2024-06" db="EMBL/GenBank/DDBJ databases">
        <title>Chitinophaga defluvii sp. nov., isolated from municipal sewage.</title>
        <authorList>
            <person name="Zhang L."/>
        </authorList>
    </citation>
    <scope>NUCLEOTIDE SEQUENCE [LARGE SCALE GENOMIC DNA]</scope>
    <source>
        <strain evidence="2 3">H8</strain>
    </source>
</reference>
<keyword evidence="1" id="KW-1133">Transmembrane helix</keyword>
<feature type="transmembrane region" description="Helical" evidence="1">
    <location>
        <begin position="21"/>
        <end position="41"/>
    </location>
</feature>
<evidence type="ECO:0000313" key="2">
    <source>
        <dbReference type="EMBL" id="MET6999824.1"/>
    </source>
</evidence>
<feature type="transmembrane region" description="Helical" evidence="1">
    <location>
        <begin position="47"/>
        <end position="67"/>
    </location>
</feature>
<keyword evidence="1" id="KW-0472">Membrane</keyword>
<feature type="transmembrane region" description="Helical" evidence="1">
    <location>
        <begin position="88"/>
        <end position="108"/>
    </location>
</feature>
<organism evidence="2 3">
    <name type="scientific">Chitinophaga defluvii</name>
    <dbReference type="NCBI Taxonomy" id="3163343"/>
    <lineage>
        <taxon>Bacteria</taxon>
        <taxon>Pseudomonadati</taxon>
        <taxon>Bacteroidota</taxon>
        <taxon>Chitinophagia</taxon>
        <taxon>Chitinophagales</taxon>
        <taxon>Chitinophagaceae</taxon>
        <taxon>Chitinophaga</taxon>
    </lineage>
</organism>
<comment type="caution">
    <text evidence="2">The sequence shown here is derived from an EMBL/GenBank/DDBJ whole genome shotgun (WGS) entry which is preliminary data.</text>
</comment>
<accession>A0ABV2T9W7</accession>
<evidence type="ECO:0000313" key="3">
    <source>
        <dbReference type="Proteomes" id="UP001549749"/>
    </source>
</evidence>
<protein>
    <submittedName>
        <fullName evidence="2">Uncharacterized protein</fullName>
    </submittedName>
</protein>
<gene>
    <name evidence="2" type="ORF">ABR189_20710</name>
</gene>
<sequence length="176" mass="19561">MELKTSADMTSRLGFFRFLSTVNLLIASFFLFIMLMALLMMPSLTPILIFALITGAVVIHSILSLALQKSLVNPEVPLKSNTPGGIKIMGFMAMFYGILLVTNGWVGLTNLDEMLNQTMKQMPKQQPAPDMATMRSLLRGFLIFFLIHAAGVIANCALSFSLLRKWQASQQEKKID</sequence>
<feature type="transmembrane region" description="Helical" evidence="1">
    <location>
        <begin position="141"/>
        <end position="163"/>
    </location>
</feature>
<dbReference type="EMBL" id="JBEXAC010000002">
    <property type="protein sequence ID" value="MET6999824.1"/>
    <property type="molecule type" value="Genomic_DNA"/>
</dbReference>
<name>A0ABV2T9W7_9BACT</name>
<evidence type="ECO:0000256" key="1">
    <source>
        <dbReference type="SAM" id="Phobius"/>
    </source>
</evidence>
<dbReference type="Proteomes" id="UP001549749">
    <property type="component" value="Unassembled WGS sequence"/>
</dbReference>